<dbReference type="Proteomes" id="UP000281955">
    <property type="component" value="Unassembled WGS sequence"/>
</dbReference>
<dbReference type="RefSeq" id="WP_121192071.1">
    <property type="nucleotide sequence ID" value="NZ_RBWV01000009.1"/>
</dbReference>
<keyword evidence="2" id="KW-1003">Cell membrane</keyword>
<dbReference type="InterPro" id="IPR036259">
    <property type="entry name" value="MFS_trans_sf"/>
</dbReference>
<protein>
    <recommendedName>
        <fullName evidence="9">MFS transporter</fullName>
    </recommendedName>
</protein>
<proteinExistence type="predicted"/>
<dbReference type="Gene3D" id="1.20.1250.20">
    <property type="entry name" value="MFS general substrate transporter like domains"/>
    <property type="match status" value="2"/>
</dbReference>
<evidence type="ECO:0000256" key="2">
    <source>
        <dbReference type="ARBA" id="ARBA00022475"/>
    </source>
</evidence>
<feature type="transmembrane region" description="Helical" evidence="6">
    <location>
        <begin position="247"/>
        <end position="269"/>
    </location>
</feature>
<dbReference type="InParanoid" id="A0A420XUH6"/>
<evidence type="ECO:0000256" key="5">
    <source>
        <dbReference type="ARBA" id="ARBA00023136"/>
    </source>
</evidence>
<evidence type="ECO:0000256" key="4">
    <source>
        <dbReference type="ARBA" id="ARBA00022989"/>
    </source>
</evidence>
<dbReference type="SUPFAM" id="SSF103473">
    <property type="entry name" value="MFS general substrate transporter"/>
    <property type="match status" value="1"/>
</dbReference>
<dbReference type="Pfam" id="PF07690">
    <property type="entry name" value="MFS_1"/>
    <property type="match status" value="1"/>
</dbReference>
<name>A0A420XUH6_9ACTN</name>
<feature type="transmembrane region" description="Helical" evidence="6">
    <location>
        <begin position="315"/>
        <end position="334"/>
    </location>
</feature>
<keyword evidence="5 6" id="KW-0472">Membrane</keyword>
<feature type="transmembrane region" description="Helical" evidence="6">
    <location>
        <begin position="406"/>
        <end position="425"/>
    </location>
</feature>
<organism evidence="7 8">
    <name type="scientific">Motilibacter peucedani</name>
    <dbReference type="NCBI Taxonomy" id="598650"/>
    <lineage>
        <taxon>Bacteria</taxon>
        <taxon>Bacillati</taxon>
        <taxon>Actinomycetota</taxon>
        <taxon>Actinomycetes</taxon>
        <taxon>Motilibacterales</taxon>
        <taxon>Motilibacteraceae</taxon>
        <taxon>Motilibacter</taxon>
    </lineage>
</organism>
<feature type="transmembrane region" description="Helical" evidence="6">
    <location>
        <begin position="281"/>
        <end position="303"/>
    </location>
</feature>
<feature type="transmembrane region" description="Helical" evidence="6">
    <location>
        <begin position="375"/>
        <end position="400"/>
    </location>
</feature>
<keyword evidence="4 6" id="KW-1133">Transmembrane helix</keyword>
<gene>
    <name evidence="7" type="ORF">CLV35_0812</name>
</gene>
<dbReference type="PANTHER" id="PTHR23513">
    <property type="entry name" value="INTEGRAL MEMBRANE EFFLUX PROTEIN-RELATED"/>
    <property type="match status" value="1"/>
</dbReference>
<reference evidence="7 8" key="1">
    <citation type="submission" date="2018-10" db="EMBL/GenBank/DDBJ databases">
        <title>Genomic Encyclopedia of Archaeal and Bacterial Type Strains, Phase II (KMG-II): from individual species to whole genera.</title>
        <authorList>
            <person name="Goeker M."/>
        </authorList>
    </citation>
    <scope>NUCLEOTIDE SEQUENCE [LARGE SCALE GENOMIC DNA]</scope>
    <source>
        <strain evidence="7 8">RP-AC37</strain>
    </source>
</reference>
<dbReference type="InterPro" id="IPR011701">
    <property type="entry name" value="MFS"/>
</dbReference>
<evidence type="ECO:0000313" key="7">
    <source>
        <dbReference type="EMBL" id="RKS80381.1"/>
    </source>
</evidence>
<keyword evidence="3 6" id="KW-0812">Transmembrane</keyword>
<keyword evidence="8" id="KW-1185">Reference proteome</keyword>
<comment type="caution">
    <text evidence="7">The sequence shown here is derived from an EMBL/GenBank/DDBJ whole genome shotgun (WGS) entry which is preliminary data.</text>
</comment>
<dbReference type="AlphaFoldDB" id="A0A420XUH6"/>
<evidence type="ECO:0000313" key="8">
    <source>
        <dbReference type="Proteomes" id="UP000281955"/>
    </source>
</evidence>
<dbReference type="GO" id="GO:0005886">
    <property type="term" value="C:plasma membrane"/>
    <property type="evidence" value="ECO:0007669"/>
    <property type="project" value="UniProtKB-SubCell"/>
</dbReference>
<dbReference type="EMBL" id="RBWV01000009">
    <property type="protein sequence ID" value="RKS80381.1"/>
    <property type="molecule type" value="Genomic_DNA"/>
</dbReference>
<feature type="transmembrane region" description="Helical" evidence="6">
    <location>
        <begin position="182"/>
        <end position="201"/>
    </location>
</feature>
<dbReference type="GO" id="GO:0022857">
    <property type="term" value="F:transmembrane transporter activity"/>
    <property type="evidence" value="ECO:0007669"/>
    <property type="project" value="InterPro"/>
</dbReference>
<evidence type="ECO:0000256" key="6">
    <source>
        <dbReference type="SAM" id="Phobius"/>
    </source>
</evidence>
<comment type="subcellular location">
    <subcellularLocation>
        <location evidence="1">Cell membrane</location>
        <topology evidence="1">Multi-pass membrane protein</topology>
    </subcellularLocation>
</comment>
<dbReference type="OrthoDB" id="3688258at2"/>
<evidence type="ECO:0008006" key="9">
    <source>
        <dbReference type="Google" id="ProtNLM"/>
    </source>
</evidence>
<evidence type="ECO:0000256" key="1">
    <source>
        <dbReference type="ARBA" id="ARBA00004651"/>
    </source>
</evidence>
<feature type="transmembrane region" description="Helical" evidence="6">
    <location>
        <begin position="340"/>
        <end position="363"/>
    </location>
</feature>
<feature type="transmembrane region" description="Helical" evidence="6">
    <location>
        <begin position="59"/>
        <end position="80"/>
    </location>
</feature>
<evidence type="ECO:0000256" key="3">
    <source>
        <dbReference type="ARBA" id="ARBA00022692"/>
    </source>
</evidence>
<dbReference type="PANTHER" id="PTHR23513:SF17">
    <property type="entry name" value="MEMBRANE PROTEIN"/>
    <property type="match status" value="1"/>
</dbReference>
<accession>A0A420XUH6</accession>
<sequence length="444" mass="45486">MPSPGSFLGDLADVLRSRRFRRLFATRLTAQSADGMTTVALTSFVFFSPERQATATDAALAFAATLLPYSLVGPFAGVLLDRWRRQRILARASLLKAALVLVLGACVAADYAGVGLYATGLVILSVNRFYLSALSAALPHVVPPRELVMANSVSTTSGTASSLIGAGLAFGLRTLLGGGDGAQAGVLVGAAVLSCAAAAVASRIPRDELGPDEVNVPAPLGHALRVVARGMADGAAHVAATRPAFRALSAIAAHRFVYGLWTVATLLLYRNTLHDPSDTDAALAGLAQVVAASGVGYFLAAVLTPEVTTRIRKSTWVALLLALAAVAQAAASLLPVAHPTVVATALVLGISAQGVKICVDTVVQQSVEDAFRGRVFSLYDTVFNVTFVSAAVAAAVLVPTGGHSTALSWLMALAYAAAAAAYAVVTRRTPHPVEGRAAAVAAAV</sequence>